<keyword evidence="2" id="KW-1185">Reference proteome</keyword>
<dbReference type="EMBL" id="CM039175">
    <property type="protein sequence ID" value="KAH9733886.1"/>
    <property type="molecule type" value="Genomic_DNA"/>
</dbReference>
<sequence length="635" mass="65568">MAKAASKYFFLFLFNILTISSSATLVGFAFNGRENTSAASSTSEVTSFDSLGLKLDNVPSQRIRVYVANHRVLNFSSLLNSNASSSVDLYLNLSLVVDLMQSELSAISWLETNVLTTHPHVNIKSIILSCSSEEFEGKNVLPLILSALKSFHSALNRIHLDMKVKVSVSFPLPLLENLNTSHEGEIGLIFGYIKKTGSVVIIEAGIDGKLSMAEVLVQSLLKKAIKATSILPDSDILIDLVIKSPLVPDAKQVAEFTEIVSKFFENNSQIDELYADVASSMGEFVQKGLKVVRRLQNSLKTSIHDTTIFPTTPVPPDNKPTPTIVTVPATNPVTVSPANPSGTPLPIPSTTPVNIPPATPVNPAAPVTNPATIPAPVTVPGGAQPVTNPAAAYPPPAGGNVPVPVTPPTTTNAPAIPGQSWCVAKNGVSETAIQQALDYACGIGGADCSLIQQGASCYNPNTLQNHASFAFNSYYQKNPSPTSCDFGGTAMIVNTNPSTGSCVFPSSSSSSSSSAPPASALTPPAQPASTTPPATTNAPPATTTSPPATTTSPPVTTSPGPGTPGSVAPPGVLNSSNPASGFGSDSPPVVNTSTSAGSQVILSFVTLVYTSSGGGGGGGDGGNNNNNNNNNNQHM</sequence>
<evidence type="ECO:0000313" key="2">
    <source>
        <dbReference type="Proteomes" id="UP000829398"/>
    </source>
</evidence>
<accession>A0ACB8JQ47</accession>
<reference evidence="2" key="1">
    <citation type="journal article" date="2023" name="Hortic. Res.">
        <title>A chromosome-level phased genome enabling allele-level studies in sweet orange: a case study on citrus Huanglongbing tolerance.</title>
        <authorList>
            <person name="Wu B."/>
            <person name="Yu Q."/>
            <person name="Deng Z."/>
            <person name="Duan Y."/>
            <person name="Luo F."/>
            <person name="Gmitter F. Jr."/>
        </authorList>
    </citation>
    <scope>NUCLEOTIDE SEQUENCE [LARGE SCALE GENOMIC DNA]</scope>
    <source>
        <strain evidence="2">cv. Valencia</strain>
    </source>
</reference>
<comment type="caution">
    <text evidence="1">The sequence shown here is derived from an EMBL/GenBank/DDBJ whole genome shotgun (WGS) entry which is preliminary data.</text>
</comment>
<dbReference type="Proteomes" id="UP000829398">
    <property type="component" value="Chromosome 6"/>
</dbReference>
<name>A0ACB8JQ47_CITSI</name>
<organism evidence="1 2">
    <name type="scientific">Citrus sinensis</name>
    <name type="common">Sweet orange</name>
    <name type="synonym">Citrus aurantium var. sinensis</name>
    <dbReference type="NCBI Taxonomy" id="2711"/>
    <lineage>
        <taxon>Eukaryota</taxon>
        <taxon>Viridiplantae</taxon>
        <taxon>Streptophyta</taxon>
        <taxon>Embryophyta</taxon>
        <taxon>Tracheophyta</taxon>
        <taxon>Spermatophyta</taxon>
        <taxon>Magnoliopsida</taxon>
        <taxon>eudicotyledons</taxon>
        <taxon>Gunneridae</taxon>
        <taxon>Pentapetalae</taxon>
        <taxon>rosids</taxon>
        <taxon>malvids</taxon>
        <taxon>Sapindales</taxon>
        <taxon>Rutaceae</taxon>
        <taxon>Aurantioideae</taxon>
        <taxon>Citrus</taxon>
    </lineage>
</organism>
<proteinExistence type="predicted"/>
<gene>
    <name evidence="1" type="ORF">KPL71_017182</name>
</gene>
<evidence type="ECO:0000313" key="1">
    <source>
        <dbReference type="EMBL" id="KAH9733886.1"/>
    </source>
</evidence>
<protein>
    <submittedName>
        <fullName evidence="1">X8 domain-containing protein</fullName>
    </submittedName>
</protein>